<keyword evidence="9" id="KW-1185">Reference proteome</keyword>
<keyword evidence="3" id="KW-0479">Metal-binding</keyword>
<proteinExistence type="inferred from homology"/>
<dbReference type="InterPro" id="IPR033749">
    <property type="entry name" value="Polyprenyl_synt_CS"/>
</dbReference>
<dbReference type="PANTHER" id="PTHR11525:SF0">
    <property type="entry name" value="FARNESYL PYROPHOSPHATE SYNTHASE"/>
    <property type="match status" value="1"/>
</dbReference>
<reference evidence="8" key="2">
    <citation type="submission" date="2022-06" db="UniProtKB">
        <authorList>
            <consortium name="EnsemblMetazoa"/>
        </authorList>
    </citation>
    <scope>IDENTIFICATION</scope>
    <source>
        <strain evidence="8">PS312</strain>
    </source>
</reference>
<keyword evidence="4" id="KW-0460">Magnesium</keyword>
<dbReference type="GO" id="GO:0004161">
    <property type="term" value="F:dimethylallyltranstransferase activity"/>
    <property type="evidence" value="ECO:0000318"/>
    <property type="project" value="GO_Central"/>
</dbReference>
<dbReference type="GO" id="GO:0046872">
    <property type="term" value="F:metal ion binding"/>
    <property type="evidence" value="ECO:0007669"/>
    <property type="project" value="UniProtKB-KW"/>
</dbReference>
<gene>
    <name evidence="8" type="primary">WBGene00304433</name>
</gene>
<evidence type="ECO:0000256" key="6">
    <source>
        <dbReference type="ARBA" id="ARBA00034546"/>
    </source>
</evidence>
<reference evidence="9" key="1">
    <citation type="journal article" date="2008" name="Nat. Genet.">
        <title>The Pristionchus pacificus genome provides a unique perspective on nematode lifestyle and parasitism.</title>
        <authorList>
            <person name="Dieterich C."/>
            <person name="Clifton S.W."/>
            <person name="Schuster L.N."/>
            <person name="Chinwalla A."/>
            <person name="Delehaunty K."/>
            <person name="Dinkelacker I."/>
            <person name="Fulton L."/>
            <person name="Fulton R."/>
            <person name="Godfrey J."/>
            <person name="Minx P."/>
            <person name="Mitreva M."/>
            <person name="Roeseler W."/>
            <person name="Tian H."/>
            <person name="Witte H."/>
            <person name="Yang S.P."/>
            <person name="Wilson R.K."/>
            <person name="Sommer R.J."/>
        </authorList>
    </citation>
    <scope>NUCLEOTIDE SEQUENCE [LARGE SCALE GENOMIC DNA]</scope>
    <source>
        <strain evidence="9">PS312</strain>
    </source>
</reference>
<dbReference type="Proteomes" id="UP000005239">
    <property type="component" value="Unassembled WGS sequence"/>
</dbReference>
<evidence type="ECO:0000256" key="2">
    <source>
        <dbReference type="ARBA" id="ARBA00022679"/>
    </source>
</evidence>
<dbReference type="PANTHER" id="PTHR11525">
    <property type="entry name" value="FARNESYL-PYROPHOSPHATE SYNTHETASE"/>
    <property type="match status" value="1"/>
</dbReference>
<evidence type="ECO:0000256" key="1">
    <source>
        <dbReference type="ARBA" id="ARBA00001946"/>
    </source>
</evidence>
<protein>
    <recommendedName>
        <fullName evidence="6">Farnesyl pyrophosphate synthase</fullName>
    </recommendedName>
</protein>
<organism evidence="8 9">
    <name type="scientific">Pristionchus pacificus</name>
    <name type="common">Parasitic nematode worm</name>
    <dbReference type="NCBI Taxonomy" id="54126"/>
    <lineage>
        <taxon>Eukaryota</taxon>
        <taxon>Metazoa</taxon>
        <taxon>Ecdysozoa</taxon>
        <taxon>Nematoda</taxon>
        <taxon>Chromadorea</taxon>
        <taxon>Rhabditida</taxon>
        <taxon>Rhabditina</taxon>
        <taxon>Diplogasteromorpha</taxon>
        <taxon>Diplogasteroidea</taxon>
        <taxon>Neodiplogasteridae</taxon>
        <taxon>Pristionchus</taxon>
    </lineage>
</organism>
<comment type="similarity">
    <text evidence="7">Belongs to the FPP/GGPP synthase family.</text>
</comment>
<dbReference type="GO" id="GO:0045337">
    <property type="term" value="P:farnesyl diphosphate biosynthetic process"/>
    <property type="evidence" value="ECO:0000318"/>
    <property type="project" value="GO_Central"/>
</dbReference>
<dbReference type="InterPro" id="IPR039702">
    <property type="entry name" value="FPS1-like"/>
</dbReference>
<dbReference type="OrthoDB" id="10257492at2759"/>
<dbReference type="GO" id="GO:0004337">
    <property type="term" value="F:(2E,6E)-farnesyl diphosphate synthase activity"/>
    <property type="evidence" value="ECO:0000318"/>
    <property type="project" value="GO_Central"/>
</dbReference>
<dbReference type="Gene3D" id="1.10.600.10">
    <property type="entry name" value="Farnesyl Diphosphate Synthase"/>
    <property type="match status" value="1"/>
</dbReference>
<dbReference type="Pfam" id="PF00348">
    <property type="entry name" value="polyprenyl_synt"/>
    <property type="match status" value="1"/>
</dbReference>
<dbReference type="EnsemblMetazoa" id="PPA46654.1">
    <property type="protein sequence ID" value="PPA46654.1"/>
    <property type="gene ID" value="WBGene00304433"/>
</dbReference>
<dbReference type="SFLD" id="SFLDS00005">
    <property type="entry name" value="Isoprenoid_Synthase_Type_I"/>
    <property type="match status" value="1"/>
</dbReference>
<dbReference type="GO" id="GO:0005737">
    <property type="term" value="C:cytoplasm"/>
    <property type="evidence" value="ECO:0000318"/>
    <property type="project" value="GO_Central"/>
</dbReference>
<dbReference type="AlphaFoldDB" id="A0A8R1V2Y2"/>
<dbReference type="GO" id="GO:0042811">
    <property type="term" value="P:pheromone biosynthetic process"/>
    <property type="evidence" value="ECO:0007669"/>
    <property type="project" value="UniProtKB-ARBA"/>
</dbReference>
<dbReference type="InterPro" id="IPR008949">
    <property type="entry name" value="Isoprenoid_synthase_dom_sf"/>
</dbReference>
<evidence type="ECO:0000256" key="3">
    <source>
        <dbReference type="ARBA" id="ARBA00022723"/>
    </source>
</evidence>
<comment type="cofactor">
    <cofactor evidence="1">
        <name>Mg(2+)</name>
        <dbReference type="ChEBI" id="CHEBI:18420"/>
    </cofactor>
</comment>
<evidence type="ECO:0000313" key="8">
    <source>
        <dbReference type="EnsemblMetazoa" id="PPA46654.1"/>
    </source>
</evidence>
<dbReference type="SUPFAM" id="SSF48576">
    <property type="entry name" value="Terpenoid synthases"/>
    <property type="match status" value="1"/>
</dbReference>
<evidence type="ECO:0000313" key="9">
    <source>
        <dbReference type="Proteomes" id="UP000005239"/>
    </source>
</evidence>
<dbReference type="SFLD" id="SFLDG01017">
    <property type="entry name" value="Polyprenyl_Transferase_Like"/>
    <property type="match status" value="1"/>
</dbReference>
<comment type="pathway">
    <text evidence="5">Pheromone biosynthesis.</text>
</comment>
<dbReference type="PROSITE" id="PS00723">
    <property type="entry name" value="POLYPRENYL_SYNTHASE_1"/>
    <property type="match status" value="1"/>
</dbReference>
<dbReference type="CDD" id="cd00685">
    <property type="entry name" value="Trans_IPPS_HT"/>
    <property type="match status" value="1"/>
</dbReference>
<evidence type="ECO:0000256" key="5">
    <source>
        <dbReference type="ARBA" id="ARBA00033740"/>
    </source>
</evidence>
<evidence type="ECO:0000256" key="4">
    <source>
        <dbReference type="ARBA" id="ARBA00022842"/>
    </source>
</evidence>
<evidence type="ECO:0000256" key="7">
    <source>
        <dbReference type="RuleBase" id="RU004466"/>
    </source>
</evidence>
<sequence>FCRMNSLERAFVSSTRNIISVFCNHLPSSERSLVSHKIQSLIDYNVGDGKNKRAQLVISSFDAIGGSIENRERALRSAAAIEMLQSFLLIADDIMDNSNTRRGKKCWYRQEGIGLSAINDAFLLQSAAENEMRESFRGHANESRAVSAFQSTIRMTIVGQMLDTATACNVEHFNWQRYSQLVEHKTSHYTFILPLTLGILAGGKEIPLEKVTQVAIKLGYLFQSQDDWLDVYGNSATTGKIGSDIKDKKCTWLSCKAIEIVNEMNDGKMMERLKSAFTIGDEEEVARIYQQLQLNQRFKSFQDEYSGKLIKETEFIPQIGLSSLFKDIITQTKDRQK</sequence>
<keyword evidence="2 7" id="KW-0808">Transferase</keyword>
<accession>A0A8R1V2Y2</accession>
<name>A0A8R1V2Y2_PRIPA</name>
<dbReference type="InterPro" id="IPR000092">
    <property type="entry name" value="Polyprenyl_synt"/>
</dbReference>